<dbReference type="RefSeq" id="WP_092533168.1">
    <property type="nucleotide sequence ID" value="NZ_FOWW01000008.1"/>
</dbReference>
<sequence>MTLPPAAPLSSHRLDRIDRFLESTVGEAFKHDERLHGLDVQVSVRGGVAHLTGAVDRPEQLALVRDLVGRFQGVLAVWDRVVVDGHRPVVLDVGCGGTKQYPDNIGVDRRAATGVDVVADLRDGLPFPDGCADRVFAVHVLEHLVDFLPLVDECHRVLRPGGILHVLSPWWRYVNAVADPTHVRFLDVQTFKGICERQDTDRRWFPLHAECDGASVFADLLRVDGDAPAPSAEHLARFFD</sequence>
<organism evidence="2 3">
    <name type="scientific">Amycolatopsis arida</name>
    <dbReference type="NCBI Taxonomy" id="587909"/>
    <lineage>
        <taxon>Bacteria</taxon>
        <taxon>Bacillati</taxon>
        <taxon>Actinomycetota</taxon>
        <taxon>Actinomycetes</taxon>
        <taxon>Pseudonocardiales</taxon>
        <taxon>Pseudonocardiaceae</taxon>
        <taxon>Amycolatopsis</taxon>
    </lineage>
</organism>
<dbReference type="STRING" id="587909.SAMN05421810_10830"/>
<accession>A0A1I5YXR1</accession>
<dbReference type="InterPro" id="IPR013216">
    <property type="entry name" value="Methyltransf_11"/>
</dbReference>
<feature type="domain" description="BON" evidence="1">
    <location>
        <begin position="17"/>
        <end position="85"/>
    </location>
</feature>
<dbReference type="InterPro" id="IPR007055">
    <property type="entry name" value="BON_dom"/>
</dbReference>
<gene>
    <name evidence="2" type="ORF">SAMN05421810_10830</name>
</gene>
<evidence type="ECO:0000313" key="2">
    <source>
        <dbReference type="EMBL" id="SFQ48617.1"/>
    </source>
</evidence>
<dbReference type="SUPFAM" id="SSF53335">
    <property type="entry name" value="S-adenosyl-L-methionine-dependent methyltransferases"/>
    <property type="match status" value="1"/>
</dbReference>
<keyword evidence="3" id="KW-1185">Reference proteome</keyword>
<evidence type="ECO:0000259" key="1">
    <source>
        <dbReference type="PROSITE" id="PS50914"/>
    </source>
</evidence>
<dbReference type="GO" id="GO:0008757">
    <property type="term" value="F:S-adenosylmethionine-dependent methyltransferase activity"/>
    <property type="evidence" value="ECO:0007669"/>
    <property type="project" value="InterPro"/>
</dbReference>
<evidence type="ECO:0000313" key="3">
    <source>
        <dbReference type="Proteomes" id="UP000198727"/>
    </source>
</evidence>
<reference evidence="3" key="1">
    <citation type="submission" date="2016-10" db="EMBL/GenBank/DDBJ databases">
        <authorList>
            <person name="Varghese N."/>
            <person name="Submissions S."/>
        </authorList>
    </citation>
    <scope>NUCLEOTIDE SEQUENCE [LARGE SCALE GENOMIC DNA]</scope>
    <source>
        <strain evidence="3">CGMCC 4.5579</strain>
    </source>
</reference>
<dbReference type="AlphaFoldDB" id="A0A1I5YXR1"/>
<dbReference type="Gene3D" id="3.40.50.150">
    <property type="entry name" value="Vaccinia Virus protein VP39"/>
    <property type="match status" value="1"/>
</dbReference>
<dbReference type="CDD" id="cd02440">
    <property type="entry name" value="AdoMet_MTases"/>
    <property type="match status" value="1"/>
</dbReference>
<dbReference type="OrthoDB" id="9810247at2"/>
<dbReference type="Gene3D" id="3.30.1340.30">
    <property type="match status" value="1"/>
</dbReference>
<name>A0A1I5YXR1_9PSEU</name>
<dbReference type="Pfam" id="PF08241">
    <property type="entry name" value="Methyltransf_11"/>
    <property type="match status" value="1"/>
</dbReference>
<dbReference type="Pfam" id="PF04972">
    <property type="entry name" value="BON"/>
    <property type="match status" value="1"/>
</dbReference>
<dbReference type="InterPro" id="IPR029063">
    <property type="entry name" value="SAM-dependent_MTases_sf"/>
</dbReference>
<dbReference type="PROSITE" id="PS50914">
    <property type="entry name" value="BON"/>
    <property type="match status" value="1"/>
</dbReference>
<proteinExistence type="predicted"/>
<protein>
    <submittedName>
        <fullName evidence="2">BON domain-containing protein</fullName>
    </submittedName>
</protein>
<dbReference type="Proteomes" id="UP000198727">
    <property type="component" value="Unassembled WGS sequence"/>
</dbReference>
<dbReference type="EMBL" id="FOWW01000008">
    <property type="protein sequence ID" value="SFQ48617.1"/>
    <property type="molecule type" value="Genomic_DNA"/>
</dbReference>